<feature type="compositionally biased region" description="Pro residues" evidence="1">
    <location>
        <begin position="154"/>
        <end position="164"/>
    </location>
</feature>
<proteinExistence type="predicted"/>
<feature type="compositionally biased region" description="Low complexity" evidence="1">
    <location>
        <begin position="117"/>
        <end position="153"/>
    </location>
</feature>
<name>A0AAD5MA22_PYTIN</name>
<reference evidence="4" key="1">
    <citation type="submission" date="2021-12" db="EMBL/GenBank/DDBJ databases">
        <title>Prjna785345.</title>
        <authorList>
            <person name="Rujirawat T."/>
            <person name="Krajaejun T."/>
        </authorList>
    </citation>
    <scope>NUCLEOTIDE SEQUENCE</scope>
    <source>
        <strain evidence="4">Pi057C3</strain>
    </source>
</reference>
<evidence type="ECO:0000256" key="2">
    <source>
        <dbReference type="SAM" id="SignalP"/>
    </source>
</evidence>
<dbReference type="PANTHER" id="PTHR34737">
    <property type="entry name" value="EF-HAND DOMAIN-CONTAINING PROTEIN"/>
    <property type="match status" value="1"/>
</dbReference>
<comment type="caution">
    <text evidence="4">The sequence shown here is derived from an EMBL/GenBank/DDBJ whole genome shotgun (WGS) entry which is preliminary data.</text>
</comment>
<feature type="signal peptide" evidence="2">
    <location>
        <begin position="1"/>
        <end position="23"/>
    </location>
</feature>
<feature type="compositionally biased region" description="Low complexity" evidence="1">
    <location>
        <begin position="165"/>
        <end position="180"/>
    </location>
</feature>
<protein>
    <recommendedName>
        <fullName evidence="3">Temptin Cys/Cys disulfide domain-containing protein</fullName>
    </recommendedName>
</protein>
<dbReference type="InterPro" id="IPR055313">
    <property type="entry name" value="Temptin-like"/>
</dbReference>
<feature type="domain" description="Temptin Cys/Cys disulfide" evidence="3">
    <location>
        <begin position="23"/>
        <end position="97"/>
    </location>
</feature>
<feature type="compositionally biased region" description="Pro residues" evidence="1">
    <location>
        <begin position="181"/>
        <end position="191"/>
    </location>
</feature>
<evidence type="ECO:0000313" key="4">
    <source>
        <dbReference type="EMBL" id="KAJ0408224.1"/>
    </source>
</evidence>
<dbReference type="PANTHER" id="PTHR34737:SF2">
    <property type="entry name" value="EF-HAND DOMAIN-CONTAINING PROTEIN"/>
    <property type="match status" value="1"/>
</dbReference>
<feature type="region of interest" description="Disordered" evidence="1">
    <location>
        <begin position="106"/>
        <end position="220"/>
    </location>
</feature>
<dbReference type="PRINTS" id="PR01217">
    <property type="entry name" value="PRICHEXTENSN"/>
</dbReference>
<sequence length="220" mass="22391">MKAFTVLATAALLVAINTDSAAAKPGFLEKIPNAEAAGGKSLGHTDSELSAFGKEFKKANFDWAKVCSQPFPGADMTAGEALGDPCCEWKSGAAPQKIDAFVSGKPVKKTTCSKNNPTTAPSPASPTTAPSPASPTTAPSPYTPSSPTTAPSPTQGPAPSPITPSSPTMTPGKPTTSPSTPATPAPGPKPSAKPNLRPGSKCKAQREQKSMDDDEDEDDN</sequence>
<gene>
    <name evidence="4" type="ORF">P43SY_004382</name>
</gene>
<keyword evidence="5" id="KW-1185">Reference proteome</keyword>
<accession>A0AAD5MA22</accession>
<dbReference type="AlphaFoldDB" id="A0AAD5MA22"/>
<evidence type="ECO:0000256" key="1">
    <source>
        <dbReference type="SAM" id="MobiDB-lite"/>
    </source>
</evidence>
<evidence type="ECO:0000259" key="3">
    <source>
        <dbReference type="Pfam" id="PF24784"/>
    </source>
</evidence>
<feature type="chain" id="PRO_5042185739" description="Temptin Cys/Cys disulfide domain-containing protein" evidence="2">
    <location>
        <begin position="24"/>
        <end position="220"/>
    </location>
</feature>
<evidence type="ECO:0000313" key="5">
    <source>
        <dbReference type="Proteomes" id="UP001209570"/>
    </source>
</evidence>
<keyword evidence="2" id="KW-0732">Signal</keyword>
<dbReference type="Pfam" id="PF24784">
    <property type="entry name" value="Temptin_C"/>
    <property type="match status" value="1"/>
</dbReference>
<organism evidence="4 5">
    <name type="scientific">Pythium insidiosum</name>
    <name type="common">Pythiosis disease agent</name>
    <dbReference type="NCBI Taxonomy" id="114742"/>
    <lineage>
        <taxon>Eukaryota</taxon>
        <taxon>Sar</taxon>
        <taxon>Stramenopiles</taxon>
        <taxon>Oomycota</taxon>
        <taxon>Peronosporomycetes</taxon>
        <taxon>Pythiales</taxon>
        <taxon>Pythiaceae</taxon>
        <taxon>Pythium</taxon>
    </lineage>
</organism>
<dbReference type="InterPro" id="IPR057626">
    <property type="entry name" value="S-S_Temptin"/>
</dbReference>
<dbReference type="Proteomes" id="UP001209570">
    <property type="component" value="Unassembled WGS sequence"/>
</dbReference>
<dbReference type="EMBL" id="JAKCXM010000013">
    <property type="protein sequence ID" value="KAJ0408224.1"/>
    <property type="molecule type" value="Genomic_DNA"/>
</dbReference>